<accession>A0A7I8IYR8</accession>
<dbReference type="PANTHER" id="PTHR46133">
    <property type="entry name" value="BHLH TRANSCRIPTION FACTOR"/>
    <property type="match status" value="1"/>
</dbReference>
<dbReference type="Proteomes" id="UP001189122">
    <property type="component" value="Unassembled WGS sequence"/>
</dbReference>
<evidence type="ECO:0000256" key="3">
    <source>
        <dbReference type="ARBA" id="ARBA00023163"/>
    </source>
</evidence>
<organism evidence="5">
    <name type="scientific">Spirodela intermedia</name>
    <name type="common">Intermediate duckweed</name>
    <dbReference type="NCBI Taxonomy" id="51605"/>
    <lineage>
        <taxon>Eukaryota</taxon>
        <taxon>Viridiplantae</taxon>
        <taxon>Streptophyta</taxon>
        <taxon>Embryophyta</taxon>
        <taxon>Tracheophyta</taxon>
        <taxon>Spermatophyta</taxon>
        <taxon>Magnoliopsida</taxon>
        <taxon>Liliopsida</taxon>
        <taxon>Araceae</taxon>
        <taxon>Lemnoideae</taxon>
        <taxon>Spirodela</taxon>
    </lineage>
</organism>
<dbReference type="GO" id="GO:0046983">
    <property type="term" value="F:protein dimerization activity"/>
    <property type="evidence" value="ECO:0007669"/>
    <property type="project" value="InterPro"/>
</dbReference>
<proteinExistence type="inferred from homology"/>
<keyword evidence="6" id="KW-1185">Reference proteome</keyword>
<sequence length="352" mass="40143">MVRSPCSYLIAERKLKTDFAGFRRLARNDDVSVHVRRRPSSHVTRNSSSSWWSSPPLRLENEFFGRFGFLLLARRPLAFLIPTDPRTPLPASRLIPHRSPSLLVSRILILPLPLPLSLREVLSLSSISGLSESKGTSSMEDYAWFDDVAGESDGELRWTLDGFADLLPASGYQNPCFPMSPLQCRCILRRIKPTRTKIHWGMHMAVIDKRPDRIMRLNCVSGCRLRARTFEELSAVLEPGRLPRSDKASILSDAARVLEQLRHEARQLKESNENLQDAIKDLKAEKNELRDEKLRLKADKEKLERQIKAQDPAPAKTTTTPYLLYPGVSLWPWLPRHAVDTSQDTRLWPPNA</sequence>
<comment type="similarity">
    <text evidence="1">Belongs to the bHLH protein family.</text>
</comment>
<evidence type="ECO:0000313" key="5">
    <source>
        <dbReference type="EMBL" id="CAA2623164.1"/>
    </source>
</evidence>
<protein>
    <submittedName>
        <fullName evidence="5">Uncharacterized protein</fullName>
    </submittedName>
</protein>
<dbReference type="Gene3D" id="4.10.280.10">
    <property type="entry name" value="Helix-loop-helix DNA-binding domain"/>
    <property type="match status" value="1"/>
</dbReference>
<evidence type="ECO:0000256" key="4">
    <source>
        <dbReference type="SAM" id="Coils"/>
    </source>
</evidence>
<dbReference type="EMBL" id="CACRZD030000007">
    <property type="protein sequence ID" value="CAA6662723.1"/>
    <property type="molecule type" value="Genomic_DNA"/>
</dbReference>
<gene>
    <name evidence="5" type="ORF">SI7747_07009108</name>
</gene>
<evidence type="ECO:0000256" key="2">
    <source>
        <dbReference type="ARBA" id="ARBA00023015"/>
    </source>
</evidence>
<keyword evidence="2" id="KW-0805">Transcription regulation</keyword>
<name>A0A7I8IYR8_SPIIN</name>
<dbReference type="GO" id="GO:0006879">
    <property type="term" value="P:intracellular iron ion homeostasis"/>
    <property type="evidence" value="ECO:0007669"/>
    <property type="project" value="InterPro"/>
</dbReference>
<reference evidence="5 6" key="1">
    <citation type="submission" date="2019-12" db="EMBL/GenBank/DDBJ databases">
        <authorList>
            <person name="Scholz U."/>
            <person name="Mascher M."/>
            <person name="Fiebig A."/>
        </authorList>
    </citation>
    <scope>NUCLEOTIDE SEQUENCE</scope>
</reference>
<keyword evidence="4" id="KW-0175">Coiled coil</keyword>
<dbReference type="PANTHER" id="PTHR46133:SF15">
    <property type="entry name" value="BHLH TRANSCRIPTION FACTOR"/>
    <property type="match status" value="1"/>
</dbReference>
<dbReference type="AlphaFoldDB" id="A0A7I8IYR8"/>
<feature type="coiled-coil region" evidence="4">
    <location>
        <begin position="251"/>
        <end position="306"/>
    </location>
</feature>
<dbReference type="EMBL" id="LR743594">
    <property type="protein sequence ID" value="CAA2623164.1"/>
    <property type="molecule type" value="Genomic_DNA"/>
</dbReference>
<evidence type="ECO:0000256" key="1">
    <source>
        <dbReference type="ARBA" id="ARBA00005510"/>
    </source>
</evidence>
<keyword evidence="3" id="KW-0804">Transcription</keyword>
<dbReference type="GO" id="GO:0003700">
    <property type="term" value="F:DNA-binding transcription factor activity"/>
    <property type="evidence" value="ECO:0007669"/>
    <property type="project" value="InterPro"/>
</dbReference>
<evidence type="ECO:0000313" key="6">
    <source>
        <dbReference type="Proteomes" id="UP001189122"/>
    </source>
</evidence>
<dbReference type="InterPro" id="IPR044818">
    <property type="entry name" value="ILR3-like"/>
</dbReference>
<dbReference type="InterPro" id="IPR036638">
    <property type="entry name" value="HLH_DNA-bd_sf"/>
</dbReference>